<evidence type="ECO:0000313" key="3">
    <source>
        <dbReference type="Proteomes" id="UP001583177"/>
    </source>
</evidence>
<protein>
    <submittedName>
        <fullName evidence="2">Uncharacterized protein</fullName>
    </submittedName>
</protein>
<feature type="compositionally biased region" description="Polar residues" evidence="1">
    <location>
        <begin position="84"/>
        <end position="93"/>
    </location>
</feature>
<evidence type="ECO:0000256" key="1">
    <source>
        <dbReference type="SAM" id="MobiDB-lite"/>
    </source>
</evidence>
<feature type="compositionally biased region" description="Basic residues" evidence="1">
    <location>
        <begin position="18"/>
        <end position="32"/>
    </location>
</feature>
<dbReference type="Proteomes" id="UP001583177">
    <property type="component" value="Unassembled WGS sequence"/>
</dbReference>
<feature type="region of interest" description="Disordered" evidence="1">
    <location>
        <begin position="123"/>
        <end position="147"/>
    </location>
</feature>
<gene>
    <name evidence="2" type="ORF">Daus18300_012730</name>
</gene>
<accession>A0ABR3W1N7</accession>
<feature type="compositionally biased region" description="Basic and acidic residues" evidence="1">
    <location>
        <begin position="55"/>
        <end position="73"/>
    </location>
</feature>
<reference evidence="2 3" key="1">
    <citation type="journal article" date="2024" name="IMA Fungus">
        <title>IMA Genome - F19 : A genome assembly and annotation guide to empower mycologists, including annotated draft genome sequences of Ceratocystis pirilliformis, Diaporthe australafricana, Fusarium ophioides, Paecilomyces lecythidis, and Sporothrix stenoceras.</title>
        <authorList>
            <person name="Aylward J."/>
            <person name="Wilson A.M."/>
            <person name="Visagie C.M."/>
            <person name="Spraker J."/>
            <person name="Barnes I."/>
            <person name="Buitendag C."/>
            <person name="Ceriani C."/>
            <person name="Del Mar Angel L."/>
            <person name="du Plessis D."/>
            <person name="Fuchs T."/>
            <person name="Gasser K."/>
            <person name="Kramer D."/>
            <person name="Li W."/>
            <person name="Munsamy K."/>
            <person name="Piso A."/>
            <person name="Price J.L."/>
            <person name="Sonnekus B."/>
            <person name="Thomas C."/>
            <person name="van der Nest A."/>
            <person name="van Dijk A."/>
            <person name="van Heerden A."/>
            <person name="van Vuuren N."/>
            <person name="Yilmaz N."/>
            <person name="Duong T.A."/>
            <person name="van der Merwe N.A."/>
            <person name="Wingfield M.J."/>
            <person name="Wingfield B.D."/>
        </authorList>
    </citation>
    <scope>NUCLEOTIDE SEQUENCE [LARGE SCALE GENOMIC DNA]</scope>
    <source>
        <strain evidence="2 3">CMW 18300</strain>
    </source>
</reference>
<dbReference type="EMBL" id="JAWRVE010000179">
    <property type="protein sequence ID" value="KAL1850996.1"/>
    <property type="molecule type" value="Genomic_DNA"/>
</dbReference>
<name>A0ABR3W1N7_9PEZI</name>
<comment type="caution">
    <text evidence="2">The sequence shown here is derived from an EMBL/GenBank/DDBJ whole genome shotgun (WGS) entry which is preliminary data.</text>
</comment>
<organism evidence="2 3">
    <name type="scientific">Diaporthe australafricana</name>
    <dbReference type="NCBI Taxonomy" id="127596"/>
    <lineage>
        <taxon>Eukaryota</taxon>
        <taxon>Fungi</taxon>
        <taxon>Dikarya</taxon>
        <taxon>Ascomycota</taxon>
        <taxon>Pezizomycotina</taxon>
        <taxon>Sordariomycetes</taxon>
        <taxon>Sordariomycetidae</taxon>
        <taxon>Diaporthales</taxon>
        <taxon>Diaporthaceae</taxon>
        <taxon>Diaporthe</taxon>
    </lineage>
</organism>
<sequence length="186" mass="20614">MTILQHMCSQEDPDHETRRPRPARIVKSRPSTKGKEPAVAQASKPEPEPIQSTPLREEPQTAADREIRPKTADTKSIGELFSPTRPTLGSRLSSWSIRQRAQTLTAEAIPDVPNNNRLLQRRASAPLRAETPAHHDPEPGPEARPTLRTRFSAWSLHQRTGEGLAVLQRVSPAYGAYFPSGRLVVG</sequence>
<keyword evidence="3" id="KW-1185">Reference proteome</keyword>
<proteinExistence type="predicted"/>
<evidence type="ECO:0000313" key="2">
    <source>
        <dbReference type="EMBL" id="KAL1850996.1"/>
    </source>
</evidence>
<feature type="region of interest" description="Disordered" evidence="1">
    <location>
        <begin position="1"/>
        <end position="93"/>
    </location>
</feature>